<name>A0A812EU49_ACAPH</name>
<keyword evidence="3" id="KW-1185">Reference proteome</keyword>
<protein>
    <recommendedName>
        <fullName evidence="1">Reverse transcriptase domain-containing protein</fullName>
    </recommendedName>
</protein>
<organism evidence="2 3">
    <name type="scientific">Acanthosepion pharaonis</name>
    <name type="common">Pharaoh cuttlefish</name>
    <name type="synonym">Sepia pharaonis</name>
    <dbReference type="NCBI Taxonomy" id="158019"/>
    <lineage>
        <taxon>Eukaryota</taxon>
        <taxon>Metazoa</taxon>
        <taxon>Spiralia</taxon>
        <taxon>Lophotrochozoa</taxon>
        <taxon>Mollusca</taxon>
        <taxon>Cephalopoda</taxon>
        <taxon>Coleoidea</taxon>
        <taxon>Decapodiformes</taxon>
        <taxon>Sepiida</taxon>
        <taxon>Sepiina</taxon>
        <taxon>Sepiidae</taxon>
        <taxon>Acanthosepion</taxon>
    </lineage>
</organism>
<reference evidence="2" key="1">
    <citation type="submission" date="2021-01" db="EMBL/GenBank/DDBJ databases">
        <authorList>
            <person name="Li R."/>
            <person name="Bekaert M."/>
        </authorList>
    </citation>
    <scope>NUCLEOTIDE SEQUENCE</scope>
    <source>
        <strain evidence="2">Farmed</strain>
    </source>
</reference>
<evidence type="ECO:0000259" key="1">
    <source>
        <dbReference type="Pfam" id="PF00078"/>
    </source>
</evidence>
<gene>
    <name evidence="2" type="ORF">SPHA_80357</name>
</gene>
<dbReference type="EMBL" id="CAHIKZ030005598">
    <property type="protein sequence ID" value="CAE1331143.1"/>
    <property type="molecule type" value="Genomic_DNA"/>
</dbReference>
<dbReference type="PANTHER" id="PTHR47027">
    <property type="entry name" value="REVERSE TRANSCRIPTASE DOMAIN-CONTAINING PROTEIN"/>
    <property type="match status" value="1"/>
</dbReference>
<evidence type="ECO:0000313" key="3">
    <source>
        <dbReference type="Proteomes" id="UP000597762"/>
    </source>
</evidence>
<dbReference type="PANTHER" id="PTHR47027:SF30">
    <property type="entry name" value="THAP-TYPE DOMAIN-CONTAINING PROTEIN"/>
    <property type="match status" value="1"/>
</dbReference>
<dbReference type="Proteomes" id="UP000597762">
    <property type="component" value="Unassembled WGS sequence"/>
</dbReference>
<dbReference type="AlphaFoldDB" id="A0A812EU49"/>
<dbReference type="Pfam" id="PF00078">
    <property type="entry name" value="RVT_1"/>
    <property type="match status" value="1"/>
</dbReference>
<dbReference type="InterPro" id="IPR000477">
    <property type="entry name" value="RT_dom"/>
</dbReference>
<evidence type="ECO:0000313" key="2">
    <source>
        <dbReference type="EMBL" id="CAE1331143.1"/>
    </source>
</evidence>
<sequence length="152" mass="17251">MVYLQKYIKPCQMYSPRGCIVSSKRSGSLRPTLPIGARPSYYHFSKKDDRRLCSDYRGISLIDVAAKVLAVLLLRRFQGIRDLRTRPSQGGFRPGRGCVDQIFSLRHTLKQRWAYQQPTVLCFVDFAAAFDSVDRGSPRALPVDASTCSCLW</sequence>
<dbReference type="SUPFAM" id="SSF56672">
    <property type="entry name" value="DNA/RNA polymerases"/>
    <property type="match status" value="1"/>
</dbReference>
<accession>A0A812EU49</accession>
<dbReference type="InterPro" id="IPR043502">
    <property type="entry name" value="DNA/RNA_pol_sf"/>
</dbReference>
<feature type="domain" description="Reverse transcriptase" evidence="1">
    <location>
        <begin position="46"/>
        <end position="134"/>
    </location>
</feature>
<dbReference type="OrthoDB" id="410104at2759"/>
<comment type="caution">
    <text evidence="2">The sequence shown here is derived from an EMBL/GenBank/DDBJ whole genome shotgun (WGS) entry which is preliminary data.</text>
</comment>
<proteinExistence type="predicted"/>